<evidence type="ECO:0000259" key="1">
    <source>
        <dbReference type="Pfam" id="PF09994"/>
    </source>
</evidence>
<evidence type="ECO:0000313" key="3">
    <source>
        <dbReference type="Proteomes" id="UP000249757"/>
    </source>
</evidence>
<dbReference type="InterPro" id="IPR029058">
    <property type="entry name" value="AB_hydrolase_fold"/>
</dbReference>
<reference evidence="3" key="1">
    <citation type="journal article" date="2022" name="Microb. Genom.">
        <title>A global pangenome for the wheat fungal pathogen Pyrenophora tritici-repentis and prediction of effector protein structural homology.</title>
        <authorList>
            <person name="Moolhuijzen P.M."/>
            <person name="See P.T."/>
            <person name="Shi G."/>
            <person name="Powell H.R."/>
            <person name="Cockram J."/>
            <person name="Jorgensen L.N."/>
            <person name="Benslimane H."/>
            <person name="Strelkov S.E."/>
            <person name="Turner J."/>
            <person name="Liu Z."/>
            <person name="Moffat C.S."/>
        </authorList>
    </citation>
    <scope>NUCLEOTIDE SEQUENCE [LARGE SCALE GENOMIC DNA]</scope>
</reference>
<keyword evidence="3" id="KW-1185">Reference proteome</keyword>
<dbReference type="OrthoDB" id="3057168at2759"/>
<dbReference type="PANTHER" id="PTHR33840">
    <property type="match status" value="1"/>
</dbReference>
<feature type="domain" description="T6SS Phospholipase effector Tle1-like catalytic" evidence="1">
    <location>
        <begin position="9"/>
        <end position="337"/>
    </location>
</feature>
<dbReference type="Pfam" id="PF09994">
    <property type="entry name" value="T6SS_Tle1-like_cat"/>
    <property type="match status" value="1"/>
</dbReference>
<dbReference type="AlphaFoldDB" id="A0A2W1GNG1"/>
<organism evidence="2 3">
    <name type="scientific">Pyrenophora tritici-repentis</name>
    <dbReference type="NCBI Taxonomy" id="45151"/>
    <lineage>
        <taxon>Eukaryota</taxon>
        <taxon>Fungi</taxon>
        <taxon>Dikarya</taxon>
        <taxon>Ascomycota</taxon>
        <taxon>Pezizomycotina</taxon>
        <taxon>Dothideomycetes</taxon>
        <taxon>Pleosporomycetidae</taxon>
        <taxon>Pleosporales</taxon>
        <taxon>Pleosporineae</taxon>
        <taxon>Pleosporaceae</taxon>
        <taxon>Pyrenophora</taxon>
    </lineage>
</organism>
<accession>A0A2W1GNG1</accession>
<comment type="caution">
    <text evidence="2">The sequence shown here is derived from an EMBL/GenBank/DDBJ whole genome shotgun (WGS) entry which is preliminary data.</text>
</comment>
<dbReference type="PANTHER" id="PTHR33840:SF16">
    <property type="entry name" value="DUF2235 DOMAIN-CONTAINING PROTEIN"/>
    <property type="match status" value="1"/>
</dbReference>
<evidence type="ECO:0000313" key="2">
    <source>
        <dbReference type="EMBL" id="KAI1515598.1"/>
    </source>
</evidence>
<name>A0A2W1GNG1_9PLEO</name>
<dbReference type="SUPFAM" id="SSF53474">
    <property type="entry name" value="alpha/beta-Hydrolases"/>
    <property type="match status" value="1"/>
</dbReference>
<sequence length="617" mass="70346">MADDKPWCRRLVVCCDGTWQSSVTSKANVPSNVTKLCRLIARTGSDRYDPTKKFHQIVYYDSGIGTGDLSHSEASRQGGTGAGLAENVIEAYNFIVQNYLPGDEIFCFGFSRGAYTARAVAGLVSDIGVISPVNMQLFPELYSLYMKTEVGVDFRDSDGWKCFTEGKLSEHGEELLRQGKTLEELKELSEKSVDKKQGAEVWTIRPHGDLAVSQESRKVTVVGVWDTVGALGIPDVVGLNFSRERAQYAFHNVKLTENIEHAFQALAMDERREAFRPTLWYIPCDVINDKTKKTPDLKQVWFPGVHTNCGGGSQDALEDMKEDAENIATATFCWMLQVIAPYLSIDRKAFDDYMEQYQRWLYRIRYACTYHHAGQIEKYASYLPTLPALPFSSYFSPAPKSPRPKPPPHTHDLNLGWGLGPIVDSYGGIYKYNYGSISKFSGARMRTPGYEEGELYLEDEKTHKWSLKWSPLRDEGHTNEYIHPLAYYRRLVLPVQDPHSPIKDWKRGCWKDEADGKVRYWWYKNEAEIVNALPEWAVLPERDVFNFERHWYNKCDKTSALEKLAEVDGFGPGKDFFEVLDKKIDFGPDWAEQNSYSSTNLQPEKYVMKGKRAAGKK</sequence>
<dbReference type="Proteomes" id="UP000249757">
    <property type="component" value="Unassembled WGS sequence"/>
</dbReference>
<dbReference type="InterPro" id="IPR018712">
    <property type="entry name" value="Tle1-like_cat"/>
</dbReference>
<dbReference type="OMA" id="IMCFGFS"/>
<dbReference type="EMBL" id="NRDI02000006">
    <property type="protein sequence ID" value="KAI1515598.1"/>
    <property type="molecule type" value="Genomic_DNA"/>
</dbReference>
<protein>
    <submittedName>
        <fullName evidence="2">Peptidoglycan binding domain containing protein</fullName>
    </submittedName>
</protein>
<gene>
    <name evidence="2" type="ORF">Ptr86124_005599</name>
</gene>
<proteinExistence type="predicted"/>